<dbReference type="OrthoDB" id="10567873at2759"/>
<feature type="compositionally biased region" description="Basic and acidic residues" evidence="2">
    <location>
        <begin position="200"/>
        <end position="215"/>
    </location>
</feature>
<feature type="region of interest" description="Disordered" evidence="2">
    <location>
        <begin position="347"/>
        <end position="370"/>
    </location>
</feature>
<dbReference type="EMBL" id="CAEKKB010000003">
    <property type="protein sequence ID" value="CAB4305657.1"/>
    <property type="molecule type" value="Genomic_DNA"/>
</dbReference>
<proteinExistence type="predicted"/>
<evidence type="ECO:0000313" key="3">
    <source>
        <dbReference type="EMBL" id="CAB4305657.1"/>
    </source>
</evidence>
<feature type="compositionally biased region" description="Basic and acidic residues" evidence="2">
    <location>
        <begin position="129"/>
        <end position="158"/>
    </location>
</feature>
<keyword evidence="1" id="KW-0175">Coiled coil</keyword>
<evidence type="ECO:0000256" key="2">
    <source>
        <dbReference type="SAM" id="MobiDB-lite"/>
    </source>
</evidence>
<feature type="coiled-coil region" evidence="1">
    <location>
        <begin position="277"/>
        <end position="319"/>
    </location>
</feature>
<reference evidence="4" key="1">
    <citation type="journal article" date="2020" name="Genome Biol.">
        <title>Gamete binning: chromosome-level and haplotype-resolved genome assembly enabled by high-throughput single-cell sequencing of gamete genomes.</title>
        <authorList>
            <person name="Campoy J.A."/>
            <person name="Sun H."/>
            <person name="Goel M."/>
            <person name="Jiao W.-B."/>
            <person name="Folz-Donahue K."/>
            <person name="Wang N."/>
            <person name="Rubio M."/>
            <person name="Liu C."/>
            <person name="Kukat C."/>
            <person name="Ruiz D."/>
            <person name="Huettel B."/>
            <person name="Schneeberger K."/>
        </authorList>
    </citation>
    <scope>NUCLEOTIDE SEQUENCE [LARGE SCALE GENOMIC DNA]</scope>
    <source>
        <strain evidence="4">cv. Rojo Pasion</strain>
    </source>
</reference>
<keyword evidence="4" id="KW-1185">Reference proteome</keyword>
<feature type="region of interest" description="Disordered" evidence="2">
    <location>
        <begin position="110"/>
        <end position="244"/>
    </location>
</feature>
<feature type="compositionally biased region" description="Basic and acidic residues" evidence="2">
    <location>
        <begin position="358"/>
        <end position="368"/>
    </location>
</feature>
<feature type="compositionally biased region" description="Basic and acidic residues" evidence="2">
    <location>
        <begin position="223"/>
        <end position="236"/>
    </location>
</feature>
<evidence type="ECO:0000256" key="1">
    <source>
        <dbReference type="SAM" id="Coils"/>
    </source>
</evidence>
<dbReference type="Proteomes" id="UP000507245">
    <property type="component" value="Unassembled WGS sequence"/>
</dbReference>
<dbReference type="AlphaFoldDB" id="A0A6J5X086"/>
<accession>A0A6J5X086</accession>
<evidence type="ECO:0000313" key="4">
    <source>
        <dbReference type="Proteomes" id="UP000507245"/>
    </source>
</evidence>
<feature type="compositionally biased region" description="Gly residues" evidence="2">
    <location>
        <begin position="413"/>
        <end position="422"/>
    </location>
</feature>
<feature type="region of interest" description="Disordered" evidence="2">
    <location>
        <begin position="408"/>
        <end position="447"/>
    </location>
</feature>
<sequence>MKVKSSKKTMDAVESKGEILLESHIAGIGESTVSETNKIPEEILSTLPVKYEEGQQGEGNIPASAKASKDDISTVAVIETSAKVIGEEGSPRAVQKYEPGEELQKLLDVMPEETKAESSRENAQVITCTKEERAIQNIKESKEEDTNAISDTKEKDTGSEESDTESLGGIQDDENGNATSTAEETSELKVSDVELYFNEEIQKENSNEVHEEERSSLIGVPKVEPREDGERERYDDSPFGNQKTTQLKGTTMEASNLDIEISEKASDCAPEEGFSRSQDAMINREHLNNEANETNETIKNEVSNEQKHLEIEAEKLEAKYLRPISVSGENISHRELENELIAEKYEGEKSETFNTARNENRDNEESPKETTQLVAKHLTEDKELQTEENLFLETFIIGMFSCMHMPNSTQDGGARGDVQGGRRGGKWRKRGMEANDPWGTAAKTFLS</sequence>
<organism evidence="3 4">
    <name type="scientific">Prunus armeniaca</name>
    <name type="common">Apricot</name>
    <name type="synonym">Armeniaca vulgaris</name>
    <dbReference type="NCBI Taxonomy" id="36596"/>
    <lineage>
        <taxon>Eukaryota</taxon>
        <taxon>Viridiplantae</taxon>
        <taxon>Streptophyta</taxon>
        <taxon>Embryophyta</taxon>
        <taxon>Tracheophyta</taxon>
        <taxon>Spermatophyta</taxon>
        <taxon>Magnoliopsida</taxon>
        <taxon>eudicotyledons</taxon>
        <taxon>Gunneridae</taxon>
        <taxon>Pentapetalae</taxon>
        <taxon>rosids</taxon>
        <taxon>fabids</taxon>
        <taxon>Rosales</taxon>
        <taxon>Rosaceae</taxon>
        <taxon>Amygdaloideae</taxon>
        <taxon>Amygdaleae</taxon>
        <taxon>Prunus</taxon>
    </lineage>
</organism>
<name>A0A6J5X086_PRUAR</name>
<protein>
    <submittedName>
        <fullName evidence="3">Uncharacterized protein</fullName>
    </submittedName>
</protein>
<gene>
    <name evidence="3" type="ORF">ORAREDHAP_LOCUS23693</name>
</gene>